<keyword evidence="4" id="KW-1185">Reference proteome</keyword>
<protein>
    <recommendedName>
        <fullName evidence="2">Saccharopine dehydrogenase NADP binding domain-containing protein</fullName>
    </recommendedName>
</protein>
<feature type="domain" description="Saccharopine dehydrogenase NADP binding" evidence="2">
    <location>
        <begin position="47"/>
        <end position="103"/>
    </location>
</feature>
<name>A0ABR1T9Q9_9PEZI</name>
<dbReference type="Pfam" id="PF03435">
    <property type="entry name" value="Sacchrp_dh_NADP"/>
    <property type="match status" value="1"/>
</dbReference>
<dbReference type="InterPro" id="IPR005097">
    <property type="entry name" value="Sacchrp_dh_NADP-bd"/>
</dbReference>
<dbReference type="PANTHER" id="PTHR43781">
    <property type="entry name" value="SACCHAROPINE DEHYDROGENASE"/>
    <property type="match status" value="1"/>
</dbReference>
<gene>
    <name evidence="3" type="ORF">PG993_005780</name>
</gene>
<sequence>MSRLMIYGASANKPKPSASLSSSPAGHGPSSPPLAASLAAAYRVFELDDPSMVVSALKEAEIKVLLNCAGPFALTVAPLIAACIEAGVHYLDVSAELETYQLAADRSDDARAADVMLLPGCGGSVAMLGCLAGHALRRVKNPTHIDIALRVAGPMSRGSIVSAAQGSMMNGGAVALQRRGGGLVPWLSEKTGEEGEASGQFDFDDGEGVVPCFPVTLPDLFTIWKSTGVANIRTYACVTASGNMAFPEDSNNMLPDGPSAEEREANPYHAAVVVTGPDGSVGRAVLHTVNGYTFTAMASAQAARRVLEGEFSAGLQMPAMLFGNEFVETIAGSRLVDLHT</sequence>
<evidence type="ECO:0000313" key="3">
    <source>
        <dbReference type="EMBL" id="KAK8043350.1"/>
    </source>
</evidence>
<proteinExistence type="predicted"/>
<organism evidence="3 4">
    <name type="scientific">Apiospora rasikravindrae</name>
    <dbReference type="NCBI Taxonomy" id="990691"/>
    <lineage>
        <taxon>Eukaryota</taxon>
        <taxon>Fungi</taxon>
        <taxon>Dikarya</taxon>
        <taxon>Ascomycota</taxon>
        <taxon>Pezizomycotina</taxon>
        <taxon>Sordariomycetes</taxon>
        <taxon>Xylariomycetidae</taxon>
        <taxon>Amphisphaeriales</taxon>
        <taxon>Apiosporaceae</taxon>
        <taxon>Apiospora</taxon>
    </lineage>
</organism>
<evidence type="ECO:0000256" key="1">
    <source>
        <dbReference type="SAM" id="MobiDB-lite"/>
    </source>
</evidence>
<dbReference type="Gene3D" id="3.40.50.720">
    <property type="entry name" value="NAD(P)-binding Rossmann-like Domain"/>
    <property type="match status" value="1"/>
</dbReference>
<evidence type="ECO:0000313" key="4">
    <source>
        <dbReference type="Proteomes" id="UP001444661"/>
    </source>
</evidence>
<accession>A0ABR1T9Q9</accession>
<dbReference type="Proteomes" id="UP001444661">
    <property type="component" value="Unassembled WGS sequence"/>
</dbReference>
<feature type="region of interest" description="Disordered" evidence="1">
    <location>
        <begin position="9"/>
        <end position="31"/>
    </location>
</feature>
<dbReference type="SUPFAM" id="SSF51735">
    <property type="entry name" value="NAD(P)-binding Rossmann-fold domains"/>
    <property type="match status" value="1"/>
</dbReference>
<dbReference type="PANTHER" id="PTHR43781:SF1">
    <property type="entry name" value="SACCHAROPINE DEHYDROGENASE"/>
    <property type="match status" value="1"/>
</dbReference>
<comment type="caution">
    <text evidence="3">The sequence shown here is derived from an EMBL/GenBank/DDBJ whole genome shotgun (WGS) entry which is preliminary data.</text>
</comment>
<dbReference type="InterPro" id="IPR036291">
    <property type="entry name" value="NAD(P)-bd_dom_sf"/>
</dbReference>
<reference evidence="3 4" key="1">
    <citation type="submission" date="2023-01" db="EMBL/GenBank/DDBJ databases">
        <title>Analysis of 21 Apiospora genomes using comparative genomics revels a genus with tremendous synthesis potential of carbohydrate active enzymes and secondary metabolites.</title>
        <authorList>
            <person name="Sorensen T."/>
        </authorList>
    </citation>
    <scope>NUCLEOTIDE SEQUENCE [LARGE SCALE GENOMIC DNA]</scope>
    <source>
        <strain evidence="3 4">CBS 33761</strain>
    </source>
</reference>
<dbReference type="EMBL" id="JAQQWK010000004">
    <property type="protein sequence ID" value="KAK8043350.1"/>
    <property type="molecule type" value="Genomic_DNA"/>
</dbReference>
<evidence type="ECO:0000259" key="2">
    <source>
        <dbReference type="Pfam" id="PF03435"/>
    </source>
</evidence>